<gene>
    <name evidence="3" type="ORF">DFR68_103640</name>
</gene>
<dbReference type="Pfam" id="PF05637">
    <property type="entry name" value="Glyco_transf_34"/>
    <property type="match status" value="1"/>
</dbReference>
<dbReference type="InterPro" id="IPR029044">
    <property type="entry name" value="Nucleotide-diphossugar_trans"/>
</dbReference>
<dbReference type="Proteomes" id="UP000255355">
    <property type="component" value="Unassembled WGS sequence"/>
</dbReference>
<reference evidence="3 4" key="1">
    <citation type="submission" date="2018-07" db="EMBL/GenBank/DDBJ databases">
        <title>Genomic Encyclopedia of Type Strains, Phase IV (KMG-IV): sequencing the most valuable type-strain genomes for metagenomic binning, comparative biology and taxonomic classification.</title>
        <authorList>
            <person name="Goeker M."/>
        </authorList>
    </citation>
    <scope>NUCLEOTIDE SEQUENCE [LARGE SCALE GENOMIC DNA]</scope>
    <source>
        <strain evidence="3 4">DSM 44952</strain>
    </source>
</reference>
<evidence type="ECO:0000256" key="1">
    <source>
        <dbReference type="ARBA" id="ARBA00022676"/>
    </source>
</evidence>
<dbReference type="GO" id="GO:0016020">
    <property type="term" value="C:membrane"/>
    <property type="evidence" value="ECO:0007669"/>
    <property type="project" value="InterPro"/>
</dbReference>
<dbReference type="Gene3D" id="3.90.550.10">
    <property type="entry name" value="Spore Coat Polysaccharide Biosynthesis Protein SpsA, Chain A"/>
    <property type="match status" value="1"/>
</dbReference>
<dbReference type="GO" id="GO:0016757">
    <property type="term" value="F:glycosyltransferase activity"/>
    <property type="evidence" value="ECO:0007669"/>
    <property type="project" value="UniProtKB-KW"/>
</dbReference>
<proteinExistence type="predicted"/>
<keyword evidence="2 3" id="KW-0808">Transferase</keyword>
<dbReference type="EMBL" id="QQAZ01000003">
    <property type="protein sequence ID" value="RDI53252.1"/>
    <property type="molecule type" value="Genomic_DNA"/>
</dbReference>
<keyword evidence="4" id="KW-1185">Reference proteome</keyword>
<dbReference type="GO" id="GO:0006487">
    <property type="term" value="P:protein N-linked glycosylation"/>
    <property type="evidence" value="ECO:0007669"/>
    <property type="project" value="TreeGrafter"/>
</dbReference>
<dbReference type="AlphaFoldDB" id="A0A370H9A0"/>
<protein>
    <submittedName>
        <fullName evidence="3">Galactosyl transferase GMA12/MNN10 family protein</fullName>
    </submittedName>
</protein>
<name>A0A370H9A0_9NOCA</name>
<dbReference type="SUPFAM" id="SSF53756">
    <property type="entry name" value="UDP-Glycosyltransferase/glycogen phosphorylase"/>
    <property type="match status" value="1"/>
</dbReference>
<evidence type="ECO:0000256" key="2">
    <source>
        <dbReference type="ARBA" id="ARBA00022679"/>
    </source>
</evidence>
<organism evidence="3 4">
    <name type="scientific">Nocardia mexicana</name>
    <dbReference type="NCBI Taxonomy" id="279262"/>
    <lineage>
        <taxon>Bacteria</taxon>
        <taxon>Bacillati</taxon>
        <taxon>Actinomycetota</taxon>
        <taxon>Actinomycetes</taxon>
        <taxon>Mycobacteriales</taxon>
        <taxon>Nocardiaceae</taxon>
        <taxon>Nocardia</taxon>
    </lineage>
</organism>
<accession>A0A370H9A0</accession>
<comment type="caution">
    <text evidence="3">The sequence shown here is derived from an EMBL/GenBank/DDBJ whole genome shotgun (WGS) entry which is preliminary data.</text>
</comment>
<evidence type="ECO:0000313" key="4">
    <source>
        <dbReference type="Proteomes" id="UP000255355"/>
    </source>
</evidence>
<evidence type="ECO:0000313" key="3">
    <source>
        <dbReference type="EMBL" id="RDI53252.1"/>
    </source>
</evidence>
<keyword evidence="1" id="KW-0328">Glycosyltransferase</keyword>
<dbReference type="STRING" id="1210089.GCA_001613165_00191"/>
<sequence length="564" mass="63251">MHRAGAHVSVAPLSRDHDGCSGEFRRLVAESPARVDGPVLYSASPGRPEFDCLLGTDLFARITCESSRIPEYWAARLNRTRAVMVPSRYVADVYRAGGVTVPIYVVPDGVDPDIYPYARRFRQAGLTTLMVLGEAQTFDPYREGIAAWQEAFRDDRDARLVILSRQGWPDSYLPADPRIHVETLTEPTRSRAHWYAEADVFLALGDESFGATTAVEAMSSGLTVVVLNAEGQADLCRDAGELVLSVEPVTWRPDYHPDGAEFFGVRAVPEVADIAARLRWVARHRAEAAELGRAAADWVRAHRNVWNDGPAVLAVMENHTRTRKPLRDSEFPGFGPMPRLAAADVPAARTRWEEVVRAGDPPLWRFRPEGGASLGVVTLWTPQIEGWARKHAEDKRAYCERHGFAFYGYADVFTTSRAPHWSKITAVQRHLADHDWLFWTDADAAITNFDVDLRELCDDYDLIVTHDELGLNTGSFLIRNNAEARELLRRTWIQDVSDLFYEQTAMARAIALQPGLRVKVLEKRSMNAFWSEFEPGDFIIHAAGQPTEVKIAMLDAFRASAVRR</sequence>
<dbReference type="PANTHER" id="PTHR31306:SF4">
    <property type="entry name" value="ALPHA-1,2-GALACTOSYLTRANSFERASE"/>
    <property type="match status" value="1"/>
</dbReference>
<dbReference type="Gene3D" id="3.40.50.2000">
    <property type="entry name" value="Glycogen Phosphorylase B"/>
    <property type="match status" value="1"/>
</dbReference>
<dbReference type="InterPro" id="IPR008630">
    <property type="entry name" value="Glyco_trans_34"/>
</dbReference>
<dbReference type="PANTHER" id="PTHR31306">
    <property type="entry name" value="ALPHA-1,6-MANNOSYLTRANSFERASE MNN11-RELATED"/>
    <property type="match status" value="1"/>
</dbReference>